<evidence type="ECO:0000256" key="1">
    <source>
        <dbReference type="SAM" id="MobiDB-lite"/>
    </source>
</evidence>
<keyword evidence="4" id="KW-1185">Reference proteome</keyword>
<dbReference type="GO" id="GO:0005737">
    <property type="term" value="C:cytoplasm"/>
    <property type="evidence" value="ECO:0007669"/>
    <property type="project" value="TreeGrafter"/>
</dbReference>
<dbReference type="SMART" id="SM00220">
    <property type="entry name" value="S_TKc"/>
    <property type="match status" value="1"/>
</dbReference>
<organism evidence="3 4">
    <name type="scientific">Chlamydomonas incerta</name>
    <dbReference type="NCBI Taxonomy" id="51695"/>
    <lineage>
        <taxon>Eukaryota</taxon>
        <taxon>Viridiplantae</taxon>
        <taxon>Chlorophyta</taxon>
        <taxon>core chlorophytes</taxon>
        <taxon>Chlorophyceae</taxon>
        <taxon>CS clade</taxon>
        <taxon>Chlamydomonadales</taxon>
        <taxon>Chlamydomonadaceae</taxon>
        <taxon>Chlamydomonas</taxon>
    </lineage>
</organism>
<feature type="region of interest" description="Disordered" evidence="1">
    <location>
        <begin position="75"/>
        <end position="97"/>
    </location>
</feature>
<dbReference type="InterPro" id="IPR053235">
    <property type="entry name" value="Ser_Thr_kinase"/>
</dbReference>
<dbReference type="InterPro" id="IPR011009">
    <property type="entry name" value="Kinase-like_dom_sf"/>
</dbReference>
<dbReference type="OrthoDB" id="549060at2759"/>
<dbReference type="Proteomes" id="UP000650467">
    <property type="component" value="Unassembled WGS sequence"/>
</dbReference>
<dbReference type="EMBL" id="JAEHOC010000065">
    <property type="protein sequence ID" value="KAG2424427.1"/>
    <property type="molecule type" value="Genomic_DNA"/>
</dbReference>
<dbReference type="GO" id="GO:0004674">
    <property type="term" value="F:protein serine/threonine kinase activity"/>
    <property type="evidence" value="ECO:0007669"/>
    <property type="project" value="TreeGrafter"/>
</dbReference>
<evidence type="ECO:0000313" key="4">
    <source>
        <dbReference type="Proteomes" id="UP000650467"/>
    </source>
</evidence>
<dbReference type="SUPFAM" id="SSF56112">
    <property type="entry name" value="Protein kinase-like (PK-like)"/>
    <property type="match status" value="1"/>
</dbReference>
<feature type="domain" description="Protein kinase" evidence="2">
    <location>
        <begin position="239"/>
        <end position="538"/>
    </location>
</feature>
<proteinExistence type="predicted"/>
<dbReference type="AlphaFoldDB" id="A0A835SGJ3"/>
<dbReference type="Pfam" id="PF00069">
    <property type="entry name" value="Pkinase"/>
    <property type="match status" value="1"/>
</dbReference>
<evidence type="ECO:0000259" key="2">
    <source>
        <dbReference type="PROSITE" id="PS50011"/>
    </source>
</evidence>
<feature type="compositionally biased region" description="Low complexity" evidence="1">
    <location>
        <begin position="53"/>
        <end position="62"/>
    </location>
</feature>
<dbReference type="InterPro" id="IPR008271">
    <property type="entry name" value="Ser/Thr_kinase_AS"/>
</dbReference>
<comment type="caution">
    <text evidence="3">The sequence shown here is derived from an EMBL/GenBank/DDBJ whole genome shotgun (WGS) entry which is preliminary data.</text>
</comment>
<gene>
    <name evidence="3" type="ORF">HXX76_014480</name>
</gene>
<dbReference type="PROSITE" id="PS00108">
    <property type="entry name" value="PROTEIN_KINASE_ST"/>
    <property type="match status" value="1"/>
</dbReference>
<sequence>MKAALLAGAGAAVIIALARRADWLRALICKKLPRSKPCDKYKACDVESRDEATSTSHAAAGSSRHECQLVKTDVPTDVASTSPNPPSISNEQQEAMPTVTPRNLNLMDQHVATAGELLQSTSTRSSSSSSSSKSSCASAGGSEDTVGTSLSDGEQQRRSADEYPTSPSNDAKEAPASSMEQQDQEQQAYDDKEEEEEYYDEEYYDEYYDEEEEQYEEDPAYMSDEAVKAFVAEHGLRRCVFQRELGKGATARVDLVAIPLPDGTRYKAARKTLLPDTAGGTAAGLRAVLQRELDGLAAAAGCADAVQCLGFRLPEAEGESAEVLLSYAEGGSVEDLLIKLSEGYFGRIFAPGRKKRTGVNKHKYEMLPYPGSTLMEEADLRAMLRAMVRTVQHMNGRGFAHFDLKPANLLFDYAPDGSKVFRVCDFNVAVKADSSGRVARAPGGTPCFCAAEVLCQLMTGLQREHPISLAADVASMGLVLADAAGLHCLAGGTLAYALYERDLPRRTPPALKELIEWMVAADPAARPRLDQVLAHRWLTEEQ</sequence>
<feature type="compositionally biased region" description="Polar residues" evidence="1">
    <location>
        <begin position="78"/>
        <end position="97"/>
    </location>
</feature>
<dbReference type="GO" id="GO:0005524">
    <property type="term" value="F:ATP binding"/>
    <property type="evidence" value="ECO:0007669"/>
    <property type="project" value="InterPro"/>
</dbReference>
<evidence type="ECO:0000313" key="3">
    <source>
        <dbReference type="EMBL" id="KAG2424427.1"/>
    </source>
</evidence>
<dbReference type="PROSITE" id="PS50011">
    <property type="entry name" value="PROTEIN_KINASE_DOM"/>
    <property type="match status" value="1"/>
</dbReference>
<dbReference type="PANTHER" id="PTHR24361">
    <property type="entry name" value="MITOGEN-ACTIVATED KINASE KINASE KINASE"/>
    <property type="match status" value="1"/>
</dbReference>
<dbReference type="InterPro" id="IPR000719">
    <property type="entry name" value="Prot_kinase_dom"/>
</dbReference>
<reference evidence="3" key="1">
    <citation type="journal article" date="2020" name="bioRxiv">
        <title>Comparative genomics of Chlamydomonas.</title>
        <authorList>
            <person name="Craig R.J."/>
            <person name="Hasan A.R."/>
            <person name="Ness R.W."/>
            <person name="Keightley P.D."/>
        </authorList>
    </citation>
    <scope>NUCLEOTIDE SEQUENCE</scope>
    <source>
        <strain evidence="3">SAG 7.73</strain>
    </source>
</reference>
<protein>
    <recommendedName>
        <fullName evidence="2">Protein kinase domain-containing protein</fullName>
    </recommendedName>
</protein>
<feature type="region of interest" description="Disordered" evidence="1">
    <location>
        <begin position="50"/>
        <end position="69"/>
    </location>
</feature>
<dbReference type="Gene3D" id="1.10.510.10">
    <property type="entry name" value="Transferase(Phosphotransferase) domain 1"/>
    <property type="match status" value="1"/>
</dbReference>
<accession>A0A835SGJ3</accession>
<feature type="region of interest" description="Disordered" evidence="1">
    <location>
        <begin position="118"/>
        <end position="199"/>
    </location>
</feature>
<name>A0A835SGJ3_CHLIN</name>
<feature type="compositionally biased region" description="Low complexity" evidence="1">
    <location>
        <begin position="120"/>
        <end position="142"/>
    </location>
</feature>